<dbReference type="Proteomes" id="UP000285773">
    <property type="component" value="Unassembled WGS sequence"/>
</dbReference>
<reference evidence="1 2" key="1">
    <citation type="submission" date="2018-08" db="EMBL/GenBank/DDBJ databases">
        <title>A genome reference for cultivated species of the human gut microbiota.</title>
        <authorList>
            <person name="Zou Y."/>
            <person name="Xue W."/>
            <person name="Luo G."/>
        </authorList>
    </citation>
    <scope>NUCLEOTIDE SEQUENCE [LARGE SCALE GENOMIC DNA]</scope>
    <source>
        <strain evidence="1 2">AM33-3BH</strain>
    </source>
</reference>
<proteinExistence type="predicted"/>
<evidence type="ECO:0000313" key="2">
    <source>
        <dbReference type="Proteomes" id="UP000285773"/>
    </source>
</evidence>
<evidence type="ECO:0008006" key="3">
    <source>
        <dbReference type="Google" id="ProtNLM"/>
    </source>
</evidence>
<dbReference type="RefSeq" id="WP_118095098.1">
    <property type="nucleotide sequence ID" value="NZ_QSIO01000001.1"/>
</dbReference>
<name>A0A414CL87_STRPA</name>
<dbReference type="AlphaFoldDB" id="A0A414CL87"/>
<gene>
    <name evidence="1" type="ORF">DW820_00790</name>
</gene>
<protein>
    <recommendedName>
        <fullName evidence="3">Alpha/beta hydrolase</fullName>
    </recommendedName>
</protein>
<sequence>MSKMKSYLDRLSALSLDQTMLNSNRLVLFLSGSSDVTCAGLTAGQLDLLHAICPSGYRVVASNFPFNQDFEHIKFPQVSLLSASASNIIYYWYTILNSRFQKLLQQHLSPLLEAQEVVLVCKSSGVNMLTQWLRSLGNQVSLPRLRVIALGPVSQLLLRQKEVEALVIKGKKDPYSRILDRHSADIQVDTDHYSYEYREDVKGIIYDWIRQSDKNRCD</sequence>
<accession>A0A414CL87</accession>
<evidence type="ECO:0000313" key="1">
    <source>
        <dbReference type="EMBL" id="RHC95701.1"/>
    </source>
</evidence>
<organism evidence="1 2">
    <name type="scientific">Streptococcus parasanguinis</name>
    <dbReference type="NCBI Taxonomy" id="1318"/>
    <lineage>
        <taxon>Bacteria</taxon>
        <taxon>Bacillati</taxon>
        <taxon>Bacillota</taxon>
        <taxon>Bacilli</taxon>
        <taxon>Lactobacillales</taxon>
        <taxon>Streptococcaceae</taxon>
        <taxon>Streptococcus</taxon>
    </lineage>
</organism>
<comment type="caution">
    <text evidence="1">The sequence shown here is derived from an EMBL/GenBank/DDBJ whole genome shotgun (WGS) entry which is preliminary data.</text>
</comment>
<dbReference type="EMBL" id="QSIO01000001">
    <property type="protein sequence ID" value="RHC95701.1"/>
    <property type="molecule type" value="Genomic_DNA"/>
</dbReference>